<evidence type="ECO:0000256" key="1">
    <source>
        <dbReference type="SAM" id="MobiDB-lite"/>
    </source>
</evidence>
<comment type="caution">
    <text evidence="2">The sequence shown here is derived from an EMBL/GenBank/DDBJ whole genome shotgun (WGS) entry which is preliminary data.</text>
</comment>
<keyword evidence="3" id="KW-1185">Reference proteome</keyword>
<feature type="compositionally biased region" description="Basic and acidic residues" evidence="1">
    <location>
        <begin position="95"/>
        <end position="119"/>
    </location>
</feature>
<proteinExistence type="predicted"/>
<evidence type="ECO:0000313" key="3">
    <source>
        <dbReference type="Proteomes" id="UP001420932"/>
    </source>
</evidence>
<evidence type="ECO:0000313" key="2">
    <source>
        <dbReference type="EMBL" id="KAK9082240.1"/>
    </source>
</evidence>
<gene>
    <name evidence="2" type="ORF">Syun_031592</name>
</gene>
<dbReference type="AlphaFoldDB" id="A0AAP0DW67"/>
<protein>
    <submittedName>
        <fullName evidence="2">Uncharacterized protein</fullName>
    </submittedName>
</protein>
<feature type="region of interest" description="Disordered" evidence="1">
    <location>
        <begin position="95"/>
        <end position="136"/>
    </location>
</feature>
<dbReference type="Proteomes" id="UP001420932">
    <property type="component" value="Unassembled WGS sequence"/>
</dbReference>
<sequence>MELFVVDLEPYLEFYEFKKSIPKSSVQAVTLIALISLHNQQQTTTRTRDCHERRTVVAHERRTSHGEKNQSCQSCYERRTVDCHAREEPEIVERRTRDCHAERRTKQIAERDRIDELKRSMSGKSSRRRSPSFGQK</sequence>
<dbReference type="EMBL" id="JBBNAF010000031">
    <property type="protein sequence ID" value="KAK9082240.1"/>
    <property type="molecule type" value="Genomic_DNA"/>
</dbReference>
<name>A0AAP0DW67_9MAGN</name>
<accession>A0AAP0DW67</accession>
<organism evidence="2 3">
    <name type="scientific">Stephania yunnanensis</name>
    <dbReference type="NCBI Taxonomy" id="152371"/>
    <lineage>
        <taxon>Eukaryota</taxon>
        <taxon>Viridiplantae</taxon>
        <taxon>Streptophyta</taxon>
        <taxon>Embryophyta</taxon>
        <taxon>Tracheophyta</taxon>
        <taxon>Spermatophyta</taxon>
        <taxon>Magnoliopsida</taxon>
        <taxon>Ranunculales</taxon>
        <taxon>Menispermaceae</taxon>
        <taxon>Menispermoideae</taxon>
        <taxon>Cissampelideae</taxon>
        <taxon>Stephania</taxon>
    </lineage>
</organism>
<reference evidence="2 3" key="1">
    <citation type="submission" date="2024-01" db="EMBL/GenBank/DDBJ databases">
        <title>Genome assemblies of Stephania.</title>
        <authorList>
            <person name="Yang L."/>
        </authorList>
    </citation>
    <scope>NUCLEOTIDE SEQUENCE [LARGE SCALE GENOMIC DNA]</scope>
    <source>
        <strain evidence="2">YNDBR</strain>
        <tissue evidence="2">Leaf</tissue>
    </source>
</reference>